<dbReference type="OrthoDB" id="3056235at2759"/>
<dbReference type="OMA" id="ECLWQVW"/>
<accession>A0A1C7LWU3</accession>
<organism evidence="1 2">
    <name type="scientific">Grifola frondosa</name>
    <name type="common">Maitake</name>
    <name type="synonym">Polyporus frondosus</name>
    <dbReference type="NCBI Taxonomy" id="5627"/>
    <lineage>
        <taxon>Eukaryota</taxon>
        <taxon>Fungi</taxon>
        <taxon>Dikarya</taxon>
        <taxon>Basidiomycota</taxon>
        <taxon>Agaricomycotina</taxon>
        <taxon>Agaricomycetes</taxon>
        <taxon>Polyporales</taxon>
        <taxon>Grifolaceae</taxon>
        <taxon>Grifola</taxon>
    </lineage>
</organism>
<evidence type="ECO:0000313" key="1">
    <source>
        <dbReference type="EMBL" id="OBZ67284.1"/>
    </source>
</evidence>
<evidence type="ECO:0000313" key="2">
    <source>
        <dbReference type="Proteomes" id="UP000092993"/>
    </source>
</evidence>
<dbReference type="STRING" id="5627.A0A1C7LWU3"/>
<dbReference type="EMBL" id="LUGG01000025">
    <property type="protein sequence ID" value="OBZ67284.1"/>
    <property type="molecule type" value="Genomic_DNA"/>
</dbReference>
<comment type="caution">
    <text evidence="1">The sequence shown here is derived from an EMBL/GenBank/DDBJ whole genome shotgun (WGS) entry which is preliminary data.</text>
</comment>
<reference evidence="1 2" key="1">
    <citation type="submission" date="2016-03" db="EMBL/GenBank/DDBJ databases">
        <title>Whole genome sequencing of Grifola frondosa 9006-11.</title>
        <authorList>
            <person name="Min B."/>
            <person name="Park H."/>
            <person name="Kim J.-G."/>
            <person name="Cho H."/>
            <person name="Oh Y.-L."/>
            <person name="Kong W.-S."/>
            <person name="Choi I.-G."/>
        </authorList>
    </citation>
    <scope>NUCLEOTIDE SEQUENCE [LARGE SCALE GENOMIC DNA]</scope>
    <source>
        <strain evidence="1 2">9006-11</strain>
    </source>
</reference>
<dbReference type="Proteomes" id="UP000092993">
    <property type="component" value="Unassembled WGS sequence"/>
</dbReference>
<sequence>MFLTLSLYTRISGQSLVAVSGPLAGETAISAIYPQPVALDPYILKANPEPLAVTACLWLNEDDIDTIPAWATRWTGPISLVVTTAATPSSDEHATLLRKLSALESRSPLLHSTLSLHVLHLAPHTDENPNAFLNLARLLALTPRVALFPGNLTVAPPKTLYHTILTQAPASPSPSSSVLHRSKQRRKPAILTLRGQTAFPFAPLAPAVLGRDDALWCTERFFPALSRAADWEECLWQIWLEHFGDVDVRQTQGWLHDAAPALRIDPPASSVTMKLRRRLVAKYRSETCVLAGRQLAALRSSNKVGDAQKMRWLKRMCRGWTTTT</sequence>
<gene>
    <name evidence="1" type="ORF">A0H81_12875</name>
</gene>
<protein>
    <submittedName>
        <fullName evidence="1">Uncharacterized protein</fullName>
    </submittedName>
</protein>
<dbReference type="AlphaFoldDB" id="A0A1C7LWU3"/>
<proteinExistence type="predicted"/>
<name>A0A1C7LWU3_GRIFR</name>
<keyword evidence="2" id="KW-1185">Reference proteome</keyword>